<accession>A0A7Y9YCW0</accession>
<dbReference type="SUPFAM" id="SSF161098">
    <property type="entry name" value="MetI-like"/>
    <property type="match status" value="1"/>
</dbReference>
<gene>
    <name evidence="9" type="ORF">BKA05_000142</name>
</gene>
<keyword evidence="3" id="KW-1003">Cell membrane</keyword>
<evidence type="ECO:0000256" key="2">
    <source>
        <dbReference type="ARBA" id="ARBA00022448"/>
    </source>
</evidence>
<keyword evidence="2 7" id="KW-0813">Transport</keyword>
<evidence type="ECO:0000256" key="4">
    <source>
        <dbReference type="ARBA" id="ARBA00022692"/>
    </source>
</evidence>
<keyword evidence="10" id="KW-1185">Reference proteome</keyword>
<dbReference type="Proteomes" id="UP000537326">
    <property type="component" value="Unassembled WGS sequence"/>
</dbReference>
<name>A0A7Y9YCW0_9ACTN</name>
<dbReference type="Pfam" id="PF00528">
    <property type="entry name" value="BPD_transp_1"/>
    <property type="match status" value="1"/>
</dbReference>
<dbReference type="GO" id="GO:0005886">
    <property type="term" value="C:plasma membrane"/>
    <property type="evidence" value="ECO:0007669"/>
    <property type="project" value="UniProtKB-SubCell"/>
</dbReference>
<keyword evidence="5 7" id="KW-1133">Transmembrane helix</keyword>
<feature type="transmembrane region" description="Helical" evidence="7">
    <location>
        <begin position="245"/>
        <end position="267"/>
    </location>
</feature>
<dbReference type="InterPro" id="IPR035906">
    <property type="entry name" value="MetI-like_sf"/>
</dbReference>
<feature type="transmembrane region" description="Helical" evidence="7">
    <location>
        <begin position="188"/>
        <end position="213"/>
    </location>
</feature>
<dbReference type="GO" id="GO:0055085">
    <property type="term" value="P:transmembrane transport"/>
    <property type="evidence" value="ECO:0007669"/>
    <property type="project" value="InterPro"/>
</dbReference>
<sequence length="280" mass="29920">MTWPMARRSRWRTTARVLAVLALLTPLVLPLVLLVLGALDAPGQSPPQTARDLLPDEPGRAGLDAALAMTPLWRQLANTALVTAVAVPVTVLLASSAGFAIGAGRGRSARWLLWLTVLLALVPPVCLWVPRVVLLRWLGLGGETLTVTFTALAATSPLLVLLYALAYRRVPASTLDAARSESLGPVATWWRVAMPQVPGATFAVAALAFAAHWGNVMEPTLLLTDPERKTAALGVRTLAGLEPTLYPVFLSAALVVTIPPLLVFLLAQRRIFALTTSEER</sequence>
<feature type="transmembrane region" description="Helical" evidence="7">
    <location>
        <begin position="111"/>
        <end position="133"/>
    </location>
</feature>
<keyword evidence="6 7" id="KW-0472">Membrane</keyword>
<feature type="domain" description="ABC transmembrane type-1" evidence="8">
    <location>
        <begin position="76"/>
        <end position="267"/>
    </location>
</feature>
<comment type="similarity">
    <text evidence="7">Belongs to the binding-protein-dependent transport system permease family.</text>
</comment>
<dbReference type="PANTHER" id="PTHR43744">
    <property type="entry name" value="ABC TRANSPORTER PERMEASE PROTEIN MG189-RELATED-RELATED"/>
    <property type="match status" value="1"/>
</dbReference>
<evidence type="ECO:0000256" key="5">
    <source>
        <dbReference type="ARBA" id="ARBA00022989"/>
    </source>
</evidence>
<dbReference type="PANTHER" id="PTHR43744:SF12">
    <property type="entry name" value="ABC TRANSPORTER PERMEASE PROTEIN MG189-RELATED"/>
    <property type="match status" value="1"/>
</dbReference>
<evidence type="ECO:0000256" key="3">
    <source>
        <dbReference type="ARBA" id="ARBA00022475"/>
    </source>
</evidence>
<dbReference type="AlphaFoldDB" id="A0A7Y9YCW0"/>
<evidence type="ECO:0000256" key="1">
    <source>
        <dbReference type="ARBA" id="ARBA00004651"/>
    </source>
</evidence>
<comment type="subcellular location">
    <subcellularLocation>
        <location evidence="1 7">Cell membrane</location>
        <topology evidence="1 7">Multi-pass membrane protein</topology>
    </subcellularLocation>
</comment>
<dbReference type="RefSeq" id="WP_179529718.1">
    <property type="nucleotide sequence ID" value="NZ_BAAAPP010000002.1"/>
</dbReference>
<dbReference type="PROSITE" id="PS50928">
    <property type="entry name" value="ABC_TM1"/>
    <property type="match status" value="1"/>
</dbReference>
<keyword evidence="9" id="KW-0762">Sugar transport</keyword>
<proteinExistence type="inferred from homology"/>
<reference evidence="9 10" key="1">
    <citation type="submission" date="2020-07" db="EMBL/GenBank/DDBJ databases">
        <title>Sequencing the genomes of 1000 actinobacteria strains.</title>
        <authorList>
            <person name="Klenk H.-P."/>
        </authorList>
    </citation>
    <scope>NUCLEOTIDE SEQUENCE [LARGE SCALE GENOMIC DNA]</scope>
    <source>
        <strain evidence="9 10">DSM 18248</strain>
    </source>
</reference>
<protein>
    <submittedName>
        <fullName evidence="9">Multiple sugar transport system permease protein</fullName>
    </submittedName>
</protein>
<dbReference type="Gene3D" id="1.10.3720.10">
    <property type="entry name" value="MetI-like"/>
    <property type="match status" value="1"/>
</dbReference>
<evidence type="ECO:0000313" key="10">
    <source>
        <dbReference type="Proteomes" id="UP000537326"/>
    </source>
</evidence>
<evidence type="ECO:0000313" key="9">
    <source>
        <dbReference type="EMBL" id="NYI08627.1"/>
    </source>
</evidence>
<evidence type="ECO:0000256" key="7">
    <source>
        <dbReference type="RuleBase" id="RU363032"/>
    </source>
</evidence>
<evidence type="ECO:0000256" key="6">
    <source>
        <dbReference type="ARBA" id="ARBA00023136"/>
    </source>
</evidence>
<keyword evidence="4 7" id="KW-0812">Transmembrane</keyword>
<dbReference type="InterPro" id="IPR000515">
    <property type="entry name" value="MetI-like"/>
</dbReference>
<comment type="caution">
    <text evidence="9">The sequence shown here is derived from an EMBL/GenBank/DDBJ whole genome shotgun (WGS) entry which is preliminary data.</text>
</comment>
<feature type="transmembrane region" description="Helical" evidence="7">
    <location>
        <begin position="80"/>
        <end position="104"/>
    </location>
</feature>
<evidence type="ECO:0000259" key="8">
    <source>
        <dbReference type="PROSITE" id="PS50928"/>
    </source>
</evidence>
<organism evidence="9 10">
    <name type="scientific">Nocardioides marinus</name>
    <dbReference type="NCBI Taxonomy" id="374514"/>
    <lineage>
        <taxon>Bacteria</taxon>
        <taxon>Bacillati</taxon>
        <taxon>Actinomycetota</taxon>
        <taxon>Actinomycetes</taxon>
        <taxon>Propionibacteriales</taxon>
        <taxon>Nocardioidaceae</taxon>
        <taxon>Nocardioides</taxon>
    </lineage>
</organism>
<feature type="transmembrane region" description="Helical" evidence="7">
    <location>
        <begin position="145"/>
        <end position="167"/>
    </location>
</feature>
<dbReference type="EMBL" id="JACBZI010000001">
    <property type="protein sequence ID" value="NYI08627.1"/>
    <property type="molecule type" value="Genomic_DNA"/>
</dbReference>